<dbReference type="Proteomes" id="UP000270094">
    <property type="component" value="Unassembled WGS sequence"/>
</dbReference>
<reference evidence="1 2" key="1">
    <citation type="submission" date="2018-11" db="EMBL/GenBank/DDBJ databases">
        <authorList>
            <consortium name="Pathogen Informatics"/>
        </authorList>
    </citation>
    <scope>NUCLEOTIDE SEQUENCE [LARGE SCALE GENOMIC DNA]</scope>
</reference>
<gene>
    <name evidence="1" type="ORF">SVUK_LOCUS16613</name>
</gene>
<keyword evidence="2" id="KW-1185">Reference proteome</keyword>
<protein>
    <submittedName>
        <fullName evidence="1">Uncharacterized protein</fullName>
    </submittedName>
</protein>
<sequence>MADFAPKASGEDPALLGKNLKFVRNTQTIDESVKDKLTTYTITILEKCGGEIPKEAKKVGCNFVKEGTTYNTLCLFKL</sequence>
<accession>A0A3P7LGA5</accession>
<organism evidence="1 2">
    <name type="scientific">Strongylus vulgaris</name>
    <name type="common">Blood worm</name>
    <dbReference type="NCBI Taxonomy" id="40348"/>
    <lineage>
        <taxon>Eukaryota</taxon>
        <taxon>Metazoa</taxon>
        <taxon>Ecdysozoa</taxon>
        <taxon>Nematoda</taxon>
        <taxon>Chromadorea</taxon>
        <taxon>Rhabditida</taxon>
        <taxon>Rhabditina</taxon>
        <taxon>Rhabditomorpha</taxon>
        <taxon>Strongyloidea</taxon>
        <taxon>Strongylidae</taxon>
        <taxon>Strongylus</taxon>
    </lineage>
</organism>
<evidence type="ECO:0000313" key="1">
    <source>
        <dbReference type="EMBL" id="VDM81615.1"/>
    </source>
</evidence>
<proteinExistence type="predicted"/>
<evidence type="ECO:0000313" key="2">
    <source>
        <dbReference type="Proteomes" id="UP000270094"/>
    </source>
</evidence>
<dbReference type="EMBL" id="UYYB01113769">
    <property type="protein sequence ID" value="VDM81615.1"/>
    <property type="molecule type" value="Genomic_DNA"/>
</dbReference>
<name>A0A3P7LGA5_STRVU</name>
<dbReference type="AlphaFoldDB" id="A0A3P7LGA5"/>